<evidence type="ECO:0008006" key="4">
    <source>
        <dbReference type="Google" id="ProtNLM"/>
    </source>
</evidence>
<feature type="transmembrane region" description="Helical" evidence="1">
    <location>
        <begin position="413"/>
        <end position="430"/>
    </location>
</feature>
<dbReference type="AlphaFoldDB" id="B5CL37"/>
<feature type="transmembrane region" description="Helical" evidence="1">
    <location>
        <begin position="375"/>
        <end position="393"/>
    </location>
</feature>
<reference evidence="2 3" key="1">
    <citation type="submission" date="2008-08" db="EMBL/GenBank/DDBJ databases">
        <title>Draft genome sequence of Ruminococcus lactaris ATCC 29176.</title>
        <authorList>
            <person name="Sudarsanam P."/>
            <person name="Ley R."/>
            <person name="Guruge J."/>
            <person name="Turnbaugh P.J."/>
            <person name="Mahowald M."/>
            <person name="Liep D."/>
            <person name="Gordon J."/>
        </authorList>
    </citation>
    <scope>NUCLEOTIDE SEQUENCE [LARGE SCALE GENOMIC DNA]</scope>
    <source>
        <strain evidence="2 3">ATCC 29176</strain>
    </source>
</reference>
<reference evidence="2 3" key="2">
    <citation type="submission" date="2008-08" db="EMBL/GenBank/DDBJ databases">
        <authorList>
            <person name="Fulton L."/>
            <person name="Clifton S."/>
            <person name="Fulton B."/>
            <person name="Xu J."/>
            <person name="Minx P."/>
            <person name="Pepin K.H."/>
            <person name="Johnson M."/>
            <person name="Bhonagiri V."/>
            <person name="Nash W.E."/>
            <person name="Mardis E.R."/>
            <person name="Wilson R.K."/>
        </authorList>
    </citation>
    <scope>NUCLEOTIDE SEQUENCE [LARGE SCALE GENOMIC DNA]</scope>
    <source>
        <strain evidence="2 3">ATCC 29176</strain>
    </source>
</reference>
<dbReference type="InterPro" id="IPR010380">
    <property type="entry name" value="DUF975"/>
</dbReference>
<sequence>MMIPSERREKSTMWKRKELKKNARRSIRQNYWRMVSVCFLIALLTASYPLATAFLGVHPLSHIDTISNLHQTFETETTSQILEETATRLFHNTDIENLYQNPSATYTNLLVDLYADSTSTFFAVLKIFNTFLDEHFDFIVFILGISAILAFLYRIFVNNILIIGEKRFFLESKNYKDTRISKIFFLYKLHYIRRPAFTMFFRSLYQFLWNFTVIGGIYKHYEYWMIPYILAENPRISKKNAFFLSRQLSNHNKKKLLLLDLSFLGWKMLSLLSLGLVDFLYVNPYMATCKAELYLTLRRNYVLSRSPGYEYLDDSYLEHIPSEDELLISKALYDDSEGPYTQTSYFAPDQYPVFLFSVQPPFSAVRSPVNPVRKYDLWSCIFLFHAFSIFGWIVENLIHLLKTGEFSFDGAVFFPWAPMYGIFGILLLLFMKKLIPKPELVFFLNFAVYTLIEYLASWILELGYSLKVTAYSDYLFTLNEHTYIGGSAVFALLGCAFLYYLAPKWTEAFSHLKKNIRIVLCILLSLIFLGFVFKISLPYIW</sequence>
<comment type="caution">
    <text evidence="2">The sequence shown here is derived from an EMBL/GenBank/DDBJ whole genome shotgun (WGS) entry which is preliminary data.</text>
</comment>
<evidence type="ECO:0000313" key="2">
    <source>
        <dbReference type="EMBL" id="EDY33983.1"/>
    </source>
</evidence>
<dbReference type="eggNOG" id="COG5523">
    <property type="taxonomic scope" value="Bacteria"/>
</dbReference>
<name>B5CL37_9FIRM</name>
<feature type="transmembrane region" description="Helical" evidence="1">
    <location>
        <begin position="263"/>
        <end position="282"/>
    </location>
</feature>
<dbReference type="HOGENOM" id="CLU_464412_0_0_9"/>
<dbReference type="EMBL" id="ABOU02000007">
    <property type="protein sequence ID" value="EDY33983.1"/>
    <property type="molecule type" value="Genomic_DNA"/>
</dbReference>
<dbReference type="InterPro" id="IPR010540">
    <property type="entry name" value="CmpB_TMEM229"/>
</dbReference>
<dbReference type="Pfam" id="PF06541">
    <property type="entry name" value="ABC_trans_CmpB"/>
    <property type="match status" value="1"/>
</dbReference>
<dbReference type="eggNOG" id="COG4905">
    <property type="taxonomic scope" value="Bacteria"/>
</dbReference>
<feature type="transmembrane region" description="Helical" evidence="1">
    <location>
        <begin position="199"/>
        <end position="218"/>
    </location>
</feature>
<feature type="transmembrane region" description="Helical" evidence="1">
    <location>
        <begin position="518"/>
        <end position="540"/>
    </location>
</feature>
<dbReference type="Pfam" id="PF06161">
    <property type="entry name" value="DUF975"/>
    <property type="match status" value="1"/>
</dbReference>
<evidence type="ECO:0000313" key="3">
    <source>
        <dbReference type="Proteomes" id="UP000003254"/>
    </source>
</evidence>
<keyword evidence="3" id="KW-1185">Reference proteome</keyword>
<feature type="transmembrane region" description="Helical" evidence="1">
    <location>
        <begin position="483"/>
        <end position="502"/>
    </location>
</feature>
<feature type="transmembrane region" description="Helical" evidence="1">
    <location>
        <begin position="442"/>
        <end position="463"/>
    </location>
</feature>
<evidence type="ECO:0000256" key="1">
    <source>
        <dbReference type="SAM" id="Phobius"/>
    </source>
</evidence>
<accession>B5CL37</accession>
<keyword evidence="1" id="KW-1133">Transmembrane helix</keyword>
<dbReference type="PANTHER" id="PTHR40076:SF1">
    <property type="entry name" value="MEMBRANE PROTEIN"/>
    <property type="match status" value="1"/>
</dbReference>
<dbReference type="PANTHER" id="PTHR40076">
    <property type="entry name" value="MEMBRANE PROTEIN-RELATED"/>
    <property type="match status" value="1"/>
</dbReference>
<keyword evidence="1" id="KW-0472">Membrane</keyword>
<gene>
    <name evidence="2" type="ORF">RUMLAC_00156</name>
</gene>
<organism evidence="2 3">
    <name type="scientific">[Ruminococcus] lactaris ATCC 29176</name>
    <dbReference type="NCBI Taxonomy" id="471875"/>
    <lineage>
        <taxon>Bacteria</taxon>
        <taxon>Bacillati</taxon>
        <taxon>Bacillota</taxon>
        <taxon>Clostridia</taxon>
        <taxon>Lachnospirales</taxon>
        <taxon>Lachnospiraceae</taxon>
        <taxon>Mediterraneibacter</taxon>
    </lineage>
</organism>
<keyword evidence="1" id="KW-0812">Transmembrane</keyword>
<dbReference type="Proteomes" id="UP000003254">
    <property type="component" value="Unassembled WGS sequence"/>
</dbReference>
<feature type="transmembrane region" description="Helical" evidence="1">
    <location>
        <begin position="138"/>
        <end position="157"/>
    </location>
</feature>
<proteinExistence type="predicted"/>
<protein>
    <recommendedName>
        <fullName evidence="4">DUF975 family protein</fullName>
    </recommendedName>
</protein>